<evidence type="ECO:0000256" key="15">
    <source>
        <dbReference type="SAM" id="SignalP"/>
    </source>
</evidence>
<dbReference type="GO" id="GO:0015159">
    <property type="term" value="F:polysaccharide transmembrane transporter activity"/>
    <property type="evidence" value="ECO:0007669"/>
    <property type="project" value="InterPro"/>
</dbReference>
<keyword evidence="13" id="KW-0998">Cell outer membrane</keyword>
<evidence type="ECO:0000256" key="4">
    <source>
        <dbReference type="ARBA" id="ARBA00022452"/>
    </source>
</evidence>
<comment type="subcellular location">
    <subcellularLocation>
        <location evidence="1">Cell outer membrane</location>
        <topology evidence="1">Multi-pass membrane protein</topology>
    </subcellularLocation>
</comment>
<dbReference type="AlphaFoldDB" id="A0A975WA00"/>
<reference evidence="18 19" key="1">
    <citation type="submission" date="2016-10" db="EMBL/GenBank/DDBJ databases">
        <authorList>
            <person name="Varghese N."/>
            <person name="Submissions S."/>
        </authorList>
    </citation>
    <scope>NUCLEOTIDE SEQUENCE [LARGE SCALE GENOMIC DNA]</scope>
    <source>
        <strain evidence="18 19">FF3</strain>
    </source>
</reference>
<dbReference type="PANTHER" id="PTHR33619">
    <property type="entry name" value="POLYSACCHARIDE EXPORT PROTEIN GFCE-RELATED"/>
    <property type="match status" value="1"/>
</dbReference>
<evidence type="ECO:0000259" key="17">
    <source>
        <dbReference type="Pfam" id="PF22461"/>
    </source>
</evidence>
<evidence type="ECO:0000313" key="18">
    <source>
        <dbReference type="EMBL" id="SEJ47191.1"/>
    </source>
</evidence>
<feature type="domain" description="SLBB" evidence="17">
    <location>
        <begin position="169"/>
        <end position="243"/>
    </location>
</feature>
<dbReference type="Gene3D" id="3.30.1950.10">
    <property type="entry name" value="wza like domain"/>
    <property type="match status" value="1"/>
</dbReference>
<proteinExistence type="inferred from homology"/>
<evidence type="ECO:0000256" key="3">
    <source>
        <dbReference type="ARBA" id="ARBA00022448"/>
    </source>
</evidence>
<dbReference type="Proteomes" id="UP000182932">
    <property type="component" value="Unassembled WGS sequence"/>
</dbReference>
<dbReference type="GO" id="GO:0009279">
    <property type="term" value="C:cell outer membrane"/>
    <property type="evidence" value="ECO:0007669"/>
    <property type="project" value="UniProtKB-SubCell"/>
</dbReference>
<accession>A0A975WA00</accession>
<dbReference type="GO" id="GO:0015288">
    <property type="term" value="F:porin activity"/>
    <property type="evidence" value="ECO:0007669"/>
    <property type="project" value="UniProtKB-KW"/>
</dbReference>
<keyword evidence="6" id="KW-0812">Transmembrane</keyword>
<dbReference type="InterPro" id="IPR003715">
    <property type="entry name" value="Poly_export_N"/>
</dbReference>
<feature type="chain" id="PRO_5036849259" evidence="15">
    <location>
        <begin position="27"/>
        <end position="377"/>
    </location>
</feature>
<dbReference type="GO" id="GO:0006811">
    <property type="term" value="P:monoatomic ion transport"/>
    <property type="evidence" value="ECO:0007669"/>
    <property type="project" value="UniProtKB-KW"/>
</dbReference>
<keyword evidence="19" id="KW-1185">Reference proteome</keyword>
<dbReference type="InterPro" id="IPR054765">
    <property type="entry name" value="SLBB_dom"/>
</dbReference>
<keyword evidence="3" id="KW-0813">Transport</keyword>
<keyword evidence="7 15" id="KW-0732">Signal</keyword>
<evidence type="ECO:0000256" key="11">
    <source>
        <dbReference type="ARBA" id="ARBA00023136"/>
    </source>
</evidence>
<dbReference type="Pfam" id="PF02563">
    <property type="entry name" value="Poly_export"/>
    <property type="match status" value="1"/>
</dbReference>
<keyword evidence="10" id="KW-0626">Porin</keyword>
<feature type="domain" description="Polysaccharide export protein N-terminal" evidence="16">
    <location>
        <begin position="77"/>
        <end position="159"/>
    </location>
</feature>
<name>A0A975WA00_9RHOB</name>
<dbReference type="GO" id="GO:0046930">
    <property type="term" value="C:pore complex"/>
    <property type="evidence" value="ECO:0007669"/>
    <property type="project" value="UniProtKB-KW"/>
</dbReference>
<comment type="caution">
    <text evidence="18">The sequence shown here is derived from an EMBL/GenBank/DDBJ whole genome shotgun (WGS) entry which is preliminary data.</text>
</comment>
<dbReference type="InterPro" id="IPR049712">
    <property type="entry name" value="Poly_export"/>
</dbReference>
<dbReference type="EMBL" id="FNYY01000006">
    <property type="protein sequence ID" value="SEJ47191.1"/>
    <property type="molecule type" value="Genomic_DNA"/>
</dbReference>
<evidence type="ECO:0000256" key="9">
    <source>
        <dbReference type="ARBA" id="ARBA00023065"/>
    </source>
</evidence>
<keyword evidence="4" id="KW-1134">Transmembrane beta strand</keyword>
<dbReference type="PROSITE" id="PS51257">
    <property type="entry name" value="PROKAR_LIPOPROTEIN"/>
    <property type="match status" value="1"/>
</dbReference>
<evidence type="ECO:0000256" key="7">
    <source>
        <dbReference type="ARBA" id="ARBA00022729"/>
    </source>
</evidence>
<keyword evidence="9" id="KW-0406">Ion transport</keyword>
<comment type="similarity">
    <text evidence="2">Belongs to the BexD/CtrA/VexA family.</text>
</comment>
<protein>
    <submittedName>
        <fullName evidence="18">Polysaccharide export outer membrane protein</fullName>
    </submittedName>
</protein>
<keyword evidence="5" id="KW-0762">Sugar transport</keyword>
<evidence type="ECO:0000256" key="12">
    <source>
        <dbReference type="ARBA" id="ARBA00023139"/>
    </source>
</evidence>
<keyword evidence="12" id="KW-0564">Palmitate</keyword>
<evidence type="ECO:0000256" key="5">
    <source>
        <dbReference type="ARBA" id="ARBA00022597"/>
    </source>
</evidence>
<gene>
    <name evidence="18" type="ORF">SAMN04487940_10697</name>
</gene>
<keyword evidence="11" id="KW-0472">Membrane</keyword>
<keyword evidence="8" id="KW-0625">Polysaccharide transport</keyword>
<evidence type="ECO:0000259" key="16">
    <source>
        <dbReference type="Pfam" id="PF02563"/>
    </source>
</evidence>
<evidence type="ECO:0000313" key="19">
    <source>
        <dbReference type="Proteomes" id="UP000182932"/>
    </source>
</evidence>
<organism evidence="18 19">
    <name type="scientific">Marinovum algicola</name>
    <dbReference type="NCBI Taxonomy" id="42444"/>
    <lineage>
        <taxon>Bacteria</taxon>
        <taxon>Pseudomonadati</taxon>
        <taxon>Pseudomonadota</taxon>
        <taxon>Alphaproteobacteria</taxon>
        <taxon>Rhodobacterales</taxon>
        <taxon>Roseobacteraceae</taxon>
        <taxon>Marinovum</taxon>
    </lineage>
</organism>
<evidence type="ECO:0000256" key="2">
    <source>
        <dbReference type="ARBA" id="ARBA00009450"/>
    </source>
</evidence>
<feature type="signal peptide" evidence="15">
    <location>
        <begin position="1"/>
        <end position="26"/>
    </location>
</feature>
<evidence type="ECO:0000256" key="6">
    <source>
        <dbReference type="ARBA" id="ARBA00022692"/>
    </source>
</evidence>
<evidence type="ECO:0000256" key="10">
    <source>
        <dbReference type="ARBA" id="ARBA00023114"/>
    </source>
</evidence>
<keyword evidence="14" id="KW-0449">Lipoprotein</keyword>
<evidence type="ECO:0000256" key="1">
    <source>
        <dbReference type="ARBA" id="ARBA00004571"/>
    </source>
</evidence>
<evidence type="ECO:0000256" key="14">
    <source>
        <dbReference type="ARBA" id="ARBA00023288"/>
    </source>
</evidence>
<evidence type="ECO:0000256" key="8">
    <source>
        <dbReference type="ARBA" id="ARBA00023047"/>
    </source>
</evidence>
<dbReference type="Pfam" id="PF22461">
    <property type="entry name" value="SLBB_2"/>
    <property type="match status" value="1"/>
</dbReference>
<dbReference type="GeneID" id="80818354"/>
<dbReference type="Gene3D" id="3.10.560.10">
    <property type="entry name" value="Outer membrane lipoprotein wza domain like"/>
    <property type="match status" value="2"/>
</dbReference>
<evidence type="ECO:0000256" key="13">
    <source>
        <dbReference type="ARBA" id="ARBA00023237"/>
    </source>
</evidence>
<dbReference type="PANTHER" id="PTHR33619:SF3">
    <property type="entry name" value="POLYSACCHARIDE EXPORT PROTEIN GFCE-RELATED"/>
    <property type="match status" value="1"/>
</dbReference>
<sequence>MHKVLRFFVVALLLGVAACGPLPRGAALEREVTRQTKSEGAPFDLVPVTRLNAALISKWPVTGWSGSFHWIAASRGPQSQVLRPGDQVNIQIWDSQVNSLITQAGSNIAVMEGLVVSPSGALFIPYVGNVVVNGLTADGARARIQDSLVAIAPDAQVQLTAAPGVAHAVSVVGGVASPGNYPLPDRNTSILSILATAGGINPALRNPIITLNRGASNYSIPAKDLFDSPSKNTRLHGNDKVIVQQDERAFSALGASGSEELIYFPKEYVTALEAVSLMGGINDQRANPKGVLILREYAARHIVLEPANGPKRQHVIFSLDLTTADGLFAARNFLINPNDTVLATESPVVAVRTVLSLFGAALGTASDVTTTTQTLSN</sequence>
<dbReference type="RefSeq" id="WP_074836515.1">
    <property type="nucleotide sequence ID" value="NZ_CATMKJ010000004.1"/>
</dbReference>